<name>A0A7J7FXZ1_CAMSI</name>
<evidence type="ECO:0000313" key="2">
    <source>
        <dbReference type="Proteomes" id="UP000593564"/>
    </source>
</evidence>
<sequence>MRDEMNTRPQDESNVAKIRPIGLQTREIQGLKVRSLNIQNLHFHDLFGFAPFGPSSIHQHYSYSNS</sequence>
<reference evidence="1 2" key="2">
    <citation type="submission" date="2020-07" db="EMBL/GenBank/DDBJ databases">
        <title>Genome assembly of wild tea tree DASZ reveals pedigree and selection history of tea varieties.</title>
        <authorList>
            <person name="Zhang W."/>
        </authorList>
    </citation>
    <scope>NUCLEOTIDE SEQUENCE [LARGE SCALE GENOMIC DNA]</scope>
    <source>
        <strain evidence="2">cv. G240</strain>
        <tissue evidence="1">Leaf</tissue>
    </source>
</reference>
<dbReference type="Proteomes" id="UP000593564">
    <property type="component" value="Unassembled WGS sequence"/>
</dbReference>
<accession>A0A7J7FXZ1</accession>
<comment type="caution">
    <text evidence="1">The sequence shown here is derived from an EMBL/GenBank/DDBJ whole genome shotgun (WGS) entry which is preliminary data.</text>
</comment>
<evidence type="ECO:0000313" key="1">
    <source>
        <dbReference type="EMBL" id="KAF5933169.1"/>
    </source>
</evidence>
<dbReference type="AlphaFoldDB" id="A0A7J7FXZ1"/>
<keyword evidence="2" id="KW-1185">Reference proteome</keyword>
<protein>
    <submittedName>
        <fullName evidence="1">Uncharacterized protein</fullName>
    </submittedName>
</protein>
<reference evidence="2" key="1">
    <citation type="journal article" date="2020" name="Nat. Commun.">
        <title>Genome assembly of wild tea tree DASZ reveals pedigree and selection history of tea varieties.</title>
        <authorList>
            <person name="Zhang W."/>
            <person name="Zhang Y."/>
            <person name="Qiu H."/>
            <person name="Guo Y."/>
            <person name="Wan H."/>
            <person name="Zhang X."/>
            <person name="Scossa F."/>
            <person name="Alseekh S."/>
            <person name="Zhang Q."/>
            <person name="Wang P."/>
            <person name="Xu L."/>
            <person name="Schmidt M.H."/>
            <person name="Jia X."/>
            <person name="Li D."/>
            <person name="Zhu A."/>
            <person name="Guo F."/>
            <person name="Chen W."/>
            <person name="Ni D."/>
            <person name="Usadel B."/>
            <person name="Fernie A.R."/>
            <person name="Wen W."/>
        </authorList>
    </citation>
    <scope>NUCLEOTIDE SEQUENCE [LARGE SCALE GENOMIC DNA]</scope>
    <source>
        <strain evidence="2">cv. G240</strain>
    </source>
</reference>
<proteinExistence type="predicted"/>
<organism evidence="1 2">
    <name type="scientific">Camellia sinensis</name>
    <name type="common">Tea plant</name>
    <name type="synonym">Thea sinensis</name>
    <dbReference type="NCBI Taxonomy" id="4442"/>
    <lineage>
        <taxon>Eukaryota</taxon>
        <taxon>Viridiplantae</taxon>
        <taxon>Streptophyta</taxon>
        <taxon>Embryophyta</taxon>
        <taxon>Tracheophyta</taxon>
        <taxon>Spermatophyta</taxon>
        <taxon>Magnoliopsida</taxon>
        <taxon>eudicotyledons</taxon>
        <taxon>Gunneridae</taxon>
        <taxon>Pentapetalae</taxon>
        <taxon>asterids</taxon>
        <taxon>Ericales</taxon>
        <taxon>Theaceae</taxon>
        <taxon>Camellia</taxon>
    </lineage>
</organism>
<gene>
    <name evidence="1" type="ORF">HYC85_029340</name>
</gene>
<dbReference type="EMBL" id="JACBKZ010000014">
    <property type="protein sequence ID" value="KAF5933169.1"/>
    <property type="molecule type" value="Genomic_DNA"/>
</dbReference>